<evidence type="ECO:0000313" key="2">
    <source>
        <dbReference type="EMBL" id="TMQ96856.1"/>
    </source>
</evidence>
<dbReference type="Proteomes" id="UP000309174">
    <property type="component" value="Unassembled WGS sequence"/>
</dbReference>
<protein>
    <submittedName>
        <fullName evidence="2">Uncharacterized protein</fullName>
    </submittedName>
</protein>
<dbReference type="OrthoDB" id="3446934at2"/>
<feature type="region of interest" description="Disordered" evidence="1">
    <location>
        <begin position="221"/>
        <end position="245"/>
    </location>
</feature>
<reference evidence="2 3" key="1">
    <citation type="submission" date="2019-05" db="EMBL/GenBank/DDBJ databases">
        <title>Draft genome sequence of Actinomadura sp. 14C53.</title>
        <authorList>
            <person name="Saricaoglu S."/>
            <person name="Isik K."/>
        </authorList>
    </citation>
    <scope>NUCLEOTIDE SEQUENCE [LARGE SCALE GENOMIC DNA]</scope>
    <source>
        <strain evidence="2 3">14C53</strain>
    </source>
</reference>
<keyword evidence="3" id="KW-1185">Reference proteome</keyword>
<feature type="compositionally biased region" description="Low complexity" evidence="1">
    <location>
        <begin position="221"/>
        <end position="238"/>
    </location>
</feature>
<dbReference type="EMBL" id="VCKW01000104">
    <property type="protein sequence ID" value="TMQ96856.1"/>
    <property type="molecule type" value="Genomic_DNA"/>
</dbReference>
<proteinExistence type="predicted"/>
<organism evidence="2 3">
    <name type="scientific">Actinomadura soli</name>
    <dbReference type="NCBI Taxonomy" id="2508997"/>
    <lineage>
        <taxon>Bacteria</taxon>
        <taxon>Bacillati</taxon>
        <taxon>Actinomycetota</taxon>
        <taxon>Actinomycetes</taxon>
        <taxon>Streptosporangiales</taxon>
        <taxon>Thermomonosporaceae</taxon>
        <taxon>Actinomadura</taxon>
    </lineage>
</organism>
<accession>A0A5C4JA80</accession>
<evidence type="ECO:0000313" key="3">
    <source>
        <dbReference type="Proteomes" id="UP000309174"/>
    </source>
</evidence>
<evidence type="ECO:0000256" key="1">
    <source>
        <dbReference type="SAM" id="MobiDB-lite"/>
    </source>
</evidence>
<comment type="caution">
    <text evidence="2">The sequence shown here is derived from an EMBL/GenBank/DDBJ whole genome shotgun (WGS) entry which is preliminary data.</text>
</comment>
<name>A0A5C4JA80_9ACTN</name>
<gene>
    <name evidence="2" type="ORF">ETD83_20755</name>
</gene>
<sequence length="437" mass="47268">MYRLIDLTRAHAGTEGAILEAFNAAYEGPPPTKVEYIVVPGQARPERTDGHIWTELPGTVDDASVTAAVHERVGRAHESGVAVSVASFRGSVKSVAEMLDTIHGGVEFIHLGTFAPPTAGGERLDWDDDWMKREDAVNTLVRAIGAASGQSRMTDLRKHLSARDPRFQKQVGTFTARPKFMSTLVSLAEERGLVAVVPTANGDNNPQIALTAAGYSRLSPASPVSPAVSAAPAAPVSPNGQEPRSLSHQCVDVLRQNNMGPFQELRQDIYRELERLVEDKSRTVDQLIRDAVHAVRDKSQDAPSKSGKRFPWSRIRAFLTRLTRQVPVFLSGDKPVTVSLGNNGTVVDGLAGDWWQMLDGELICFVLGKGVAITQYDYEELAGALYNSRSTASYDKVQEVVDYLAGAGRITEAPDDVMRIVLAAPPMAHNGSPPPGD</sequence>
<dbReference type="AlphaFoldDB" id="A0A5C4JA80"/>
<dbReference type="RefSeq" id="WP_138646800.1">
    <property type="nucleotide sequence ID" value="NZ_VCKW01000104.1"/>
</dbReference>